<organism evidence="1 2">
    <name type="scientific">Phyllosticta capitalensis</name>
    <dbReference type="NCBI Taxonomy" id="121624"/>
    <lineage>
        <taxon>Eukaryota</taxon>
        <taxon>Fungi</taxon>
        <taxon>Dikarya</taxon>
        <taxon>Ascomycota</taxon>
        <taxon>Pezizomycotina</taxon>
        <taxon>Dothideomycetes</taxon>
        <taxon>Dothideomycetes incertae sedis</taxon>
        <taxon>Botryosphaeriales</taxon>
        <taxon>Phyllostictaceae</taxon>
        <taxon>Phyllosticta</taxon>
    </lineage>
</organism>
<sequence>MPIWERHASETRCLARMCRGLAGLVPAPTGIAARFVENLFAWLSILLATKLLVEVERVQSPATSFVGWGVRRTATTQKQYLEAVKVMTTTTEFQLKDFATSLYPGDESVQHHVSWVAKDVPVCPRGIAVHVEGSVFACGNACKKAAEESGSVASKQVIAPAVVVVRKKEGRF</sequence>
<keyword evidence="2" id="KW-1185">Reference proteome</keyword>
<dbReference type="EMBL" id="JBBWRZ010000002">
    <property type="protein sequence ID" value="KAK8243523.1"/>
    <property type="molecule type" value="Genomic_DNA"/>
</dbReference>
<evidence type="ECO:0000313" key="2">
    <source>
        <dbReference type="Proteomes" id="UP001492380"/>
    </source>
</evidence>
<reference evidence="1 2" key="1">
    <citation type="submission" date="2024-04" db="EMBL/GenBank/DDBJ databases">
        <title>Phyllosticta paracitricarpa is synonymous to the EU quarantine fungus P. citricarpa based on phylogenomic analyses.</title>
        <authorList>
            <consortium name="Lawrence Berkeley National Laboratory"/>
            <person name="Van Ingen-Buijs V.A."/>
            <person name="Van Westerhoven A.C."/>
            <person name="Haridas S."/>
            <person name="Skiadas P."/>
            <person name="Martin F."/>
            <person name="Groenewald J.Z."/>
            <person name="Crous P.W."/>
            <person name="Seidl M.F."/>
        </authorList>
    </citation>
    <scope>NUCLEOTIDE SEQUENCE [LARGE SCALE GENOMIC DNA]</scope>
    <source>
        <strain evidence="1 2">CBS 123374</strain>
    </source>
</reference>
<dbReference type="Proteomes" id="UP001492380">
    <property type="component" value="Unassembled WGS sequence"/>
</dbReference>
<evidence type="ECO:0000313" key="1">
    <source>
        <dbReference type="EMBL" id="KAK8243523.1"/>
    </source>
</evidence>
<name>A0ABR1YYV4_9PEZI</name>
<gene>
    <name evidence="1" type="ORF">HDK90DRAFT_462452</name>
</gene>
<proteinExistence type="predicted"/>
<comment type="caution">
    <text evidence="1">The sequence shown here is derived from an EMBL/GenBank/DDBJ whole genome shotgun (WGS) entry which is preliminary data.</text>
</comment>
<protein>
    <submittedName>
        <fullName evidence="1">Uncharacterized protein</fullName>
    </submittedName>
</protein>
<accession>A0ABR1YYV4</accession>